<keyword evidence="2" id="KW-1185">Reference proteome</keyword>
<name>A0ABQ2Y143_9BURK</name>
<dbReference type="EMBL" id="BMYU01000005">
    <property type="protein sequence ID" value="GGX44837.1"/>
    <property type="molecule type" value="Genomic_DNA"/>
</dbReference>
<evidence type="ECO:0000313" key="1">
    <source>
        <dbReference type="EMBL" id="GGX44837.1"/>
    </source>
</evidence>
<comment type="caution">
    <text evidence="1">The sequence shown here is derived from an EMBL/GenBank/DDBJ whole genome shotgun (WGS) entry which is preliminary data.</text>
</comment>
<accession>A0ABQ2Y143</accession>
<proteinExistence type="predicted"/>
<organism evidence="1 2">
    <name type="scientific">Undibacterium squillarum</name>
    <dbReference type="NCBI Taxonomy" id="1131567"/>
    <lineage>
        <taxon>Bacteria</taxon>
        <taxon>Pseudomonadati</taxon>
        <taxon>Pseudomonadota</taxon>
        <taxon>Betaproteobacteria</taxon>
        <taxon>Burkholderiales</taxon>
        <taxon>Oxalobacteraceae</taxon>
        <taxon>Undibacterium</taxon>
    </lineage>
</organism>
<sequence>MRTAVYEIPRSYHFWVVWPVSGLTDITGEPSHVETTQWRVTGWQQLLQSVHRCGGSTVLPWRHPVSRLTALTKVSASTKTPTLYRQ</sequence>
<gene>
    <name evidence="1" type="ORF">GCM10010946_24280</name>
</gene>
<reference evidence="2" key="1">
    <citation type="journal article" date="2019" name="Int. J. Syst. Evol. Microbiol.">
        <title>The Global Catalogue of Microorganisms (GCM) 10K type strain sequencing project: providing services to taxonomists for standard genome sequencing and annotation.</title>
        <authorList>
            <consortium name="The Broad Institute Genomics Platform"/>
            <consortium name="The Broad Institute Genome Sequencing Center for Infectious Disease"/>
            <person name="Wu L."/>
            <person name="Ma J."/>
        </authorList>
    </citation>
    <scope>NUCLEOTIDE SEQUENCE [LARGE SCALE GENOMIC DNA]</scope>
    <source>
        <strain evidence="2">KCTC 23917</strain>
    </source>
</reference>
<protein>
    <submittedName>
        <fullName evidence="1">Uncharacterized protein</fullName>
    </submittedName>
</protein>
<evidence type="ECO:0000313" key="2">
    <source>
        <dbReference type="Proteomes" id="UP000653343"/>
    </source>
</evidence>
<dbReference type="Proteomes" id="UP000653343">
    <property type="component" value="Unassembled WGS sequence"/>
</dbReference>